<sequence>MDLRTVKEIARLKAQVGPLQRQFAERLNAAVAQAKSTAIAEFKDHFTKGGFTVVGEARRYAATYEGMQFFLEVGEKPGTLSFCEFSLVPPAMLNESKVTVRMIRKDPPLPGRPFVAEQTSLLRDAEKDLADARAALSVSAPEFCFIVVEEENAELPAVDATQENSPVFDTFGDFLVSVYPQ</sequence>
<dbReference type="EMBL" id="AEJF01000221">
    <property type="protein sequence ID" value="KLU21388.1"/>
    <property type="molecule type" value="Genomic_DNA"/>
</dbReference>
<evidence type="ECO:0000313" key="1">
    <source>
        <dbReference type="EMBL" id="KLU21388.1"/>
    </source>
</evidence>
<gene>
    <name evidence="1" type="ORF">EOS_36070</name>
</gene>
<dbReference type="OrthoDB" id="9130696at2"/>
<dbReference type="Proteomes" id="UP000035963">
    <property type="component" value="Unassembled WGS sequence"/>
</dbReference>
<accession>A0A0J1FNS0</accession>
<evidence type="ECO:0000313" key="2">
    <source>
        <dbReference type="Proteomes" id="UP000035963"/>
    </source>
</evidence>
<proteinExistence type="predicted"/>
<dbReference type="RefSeq" id="WP_047897011.1">
    <property type="nucleotide sequence ID" value="NZ_AEJF01000221.1"/>
</dbReference>
<name>A0A0J1FNS0_9BURK</name>
<organism evidence="1 2">
    <name type="scientific">Caballeronia mineralivorans PML1(12)</name>
    <dbReference type="NCBI Taxonomy" id="908627"/>
    <lineage>
        <taxon>Bacteria</taxon>
        <taxon>Pseudomonadati</taxon>
        <taxon>Pseudomonadota</taxon>
        <taxon>Betaproteobacteria</taxon>
        <taxon>Burkholderiales</taxon>
        <taxon>Burkholderiaceae</taxon>
        <taxon>Caballeronia</taxon>
    </lineage>
</organism>
<protein>
    <submittedName>
        <fullName evidence="1">Uncharacterized protein</fullName>
    </submittedName>
</protein>
<dbReference type="AlphaFoldDB" id="A0A0J1FNS0"/>
<keyword evidence="2" id="KW-1185">Reference proteome</keyword>
<comment type="caution">
    <text evidence="1">The sequence shown here is derived from an EMBL/GenBank/DDBJ whole genome shotgun (WGS) entry which is preliminary data.</text>
</comment>
<reference evidence="1 2" key="1">
    <citation type="journal article" date="2015" name="Genome Announc.">
        <title>Draft Genome Sequence of Burkholderia sp. Strain PML1(12), an Ectomycorrhizosphere-Inhabiting Bacterium with Effective Mineral-Weathering Ability.</title>
        <authorList>
            <person name="Uroz S."/>
            <person name="Oger P."/>
        </authorList>
    </citation>
    <scope>NUCLEOTIDE SEQUENCE [LARGE SCALE GENOMIC DNA]</scope>
    <source>
        <strain evidence="2">PML1(12)</strain>
    </source>
</reference>